<dbReference type="AlphaFoldDB" id="A0A4Q1S9U9"/>
<evidence type="ECO:0000313" key="8">
    <source>
        <dbReference type="EMBL" id="RXS93836.1"/>
    </source>
</evidence>
<reference evidence="8 9" key="1">
    <citation type="journal article" date="2016" name="Int. J. Syst. Evol. Microbiol.">
        <title>Acidipila dinghuensis sp. nov., an acidobacterium isolated from forest soil.</title>
        <authorList>
            <person name="Jiang Y.W."/>
            <person name="Wang J."/>
            <person name="Chen M.H."/>
            <person name="Lv Y.Y."/>
            <person name="Qiu L.H."/>
        </authorList>
    </citation>
    <scope>NUCLEOTIDE SEQUENCE [LARGE SCALE GENOMIC DNA]</scope>
    <source>
        <strain evidence="8 9">DHOF10</strain>
    </source>
</reference>
<dbReference type="InterPro" id="IPR036922">
    <property type="entry name" value="Rieske_2Fe-2S_sf"/>
</dbReference>
<proteinExistence type="predicted"/>
<name>A0A4Q1S9U9_9BACT</name>
<feature type="transmembrane region" description="Helical" evidence="6">
    <location>
        <begin position="29"/>
        <end position="55"/>
    </location>
</feature>
<dbReference type="EMBL" id="SDMK01000004">
    <property type="protein sequence ID" value="RXS93836.1"/>
    <property type="molecule type" value="Genomic_DNA"/>
</dbReference>
<keyword evidence="6" id="KW-1133">Transmembrane helix</keyword>
<dbReference type="CDD" id="cd03467">
    <property type="entry name" value="Rieske"/>
    <property type="match status" value="1"/>
</dbReference>
<feature type="compositionally biased region" description="Polar residues" evidence="5">
    <location>
        <begin position="184"/>
        <end position="198"/>
    </location>
</feature>
<evidence type="ECO:0000256" key="2">
    <source>
        <dbReference type="ARBA" id="ARBA00022723"/>
    </source>
</evidence>
<sequence length="216" mass="23356">MTENNHTPDLVEAEHHTVQDDPKVVTRRWILMGIGALLNGVVGIAVAVPVVRYILGPIRKKGAYNSWISLGSATQFPAGETRLATYENPFNRPWDGETAKVACWVRNIDGQKFQVFAVNCAHLGCPVRWFPQSSLFMCPCHGGAYYQDGSRASGPPERGLFEYDYKLVRGELHIDAGQMPTLANPASPNSPGEQSANGGLTVITNAPGGCGSCQKS</sequence>
<evidence type="ECO:0000256" key="6">
    <source>
        <dbReference type="SAM" id="Phobius"/>
    </source>
</evidence>
<dbReference type="Pfam" id="PF00355">
    <property type="entry name" value="Rieske"/>
    <property type="match status" value="1"/>
</dbReference>
<feature type="domain" description="Rieske" evidence="7">
    <location>
        <begin position="105"/>
        <end position="174"/>
    </location>
</feature>
<dbReference type="RefSeq" id="WP_129209684.1">
    <property type="nucleotide sequence ID" value="NZ_BMGU01000002.1"/>
</dbReference>
<keyword evidence="6" id="KW-0812">Transmembrane</keyword>
<dbReference type="GO" id="GO:0046872">
    <property type="term" value="F:metal ion binding"/>
    <property type="evidence" value="ECO:0007669"/>
    <property type="project" value="UniProtKB-KW"/>
</dbReference>
<evidence type="ECO:0000256" key="4">
    <source>
        <dbReference type="ARBA" id="ARBA00023014"/>
    </source>
</evidence>
<evidence type="ECO:0000256" key="1">
    <source>
        <dbReference type="ARBA" id="ARBA00022714"/>
    </source>
</evidence>
<dbReference type="GO" id="GO:0051537">
    <property type="term" value="F:2 iron, 2 sulfur cluster binding"/>
    <property type="evidence" value="ECO:0007669"/>
    <property type="project" value="UniProtKB-KW"/>
</dbReference>
<keyword evidence="4" id="KW-0411">Iron-sulfur</keyword>
<dbReference type="SUPFAM" id="SSF50022">
    <property type="entry name" value="ISP domain"/>
    <property type="match status" value="1"/>
</dbReference>
<dbReference type="Gene3D" id="2.102.10.10">
    <property type="entry name" value="Rieske [2Fe-2S] iron-sulphur domain"/>
    <property type="match status" value="1"/>
</dbReference>
<evidence type="ECO:0000256" key="3">
    <source>
        <dbReference type="ARBA" id="ARBA00023004"/>
    </source>
</evidence>
<accession>A0A4Q1S9U9</accession>
<keyword evidence="9" id="KW-1185">Reference proteome</keyword>
<feature type="region of interest" description="Disordered" evidence="5">
    <location>
        <begin position="179"/>
        <end position="198"/>
    </location>
</feature>
<evidence type="ECO:0000259" key="7">
    <source>
        <dbReference type="PROSITE" id="PS51296"/>
    </source>
</evidence>
<comment type="caution">
    <text evidence="8">The sequence shown here is derived from an EMBL/GenBank/DDBJ whole genome shotgun (WGS) entry which is preliminary data.</text>
</comment>
<keyword evidence="3" id="KW-0408">Iron</keyword>
<evidence type="ECO:0000313" key="9">
    <source>
        <dbReference type="Proteomes" id="UP000290253"/>
    </source>
</evidence>
<dbReference type="Proteomes" id="UP000290253">
    <property type="component" value="Unassembled WGS sequence"/>
</dbReference>
<dbReference type="PROSITE" id="PS51296">
    <property type="entry name" value="RIESKE"/>
    <property type="match status" value="1"/>
</dbReference>
<keyword evidence="2" id="KW-0479">Metal-binding</keyword>
<keyword evidence="6" id="KW-0472">Membrane</keyword>
<dbReference type="InterPro" id="IPR017941">
    <property type="entry name" value="Rieske_2Fe-2S"/>
</dbReference>
<protein>
    <submittedName>
        <fullName evidence="8">Rieske (2Fe-2S) protein</fullName>
    </submittedName>
</protein>
<evidence type="ECO:0000256" key="5">
    <source>
        <dbReference type="SAM" id="MobiDB-lite"/>
    </source>
</evidence>
<dbReference type="OrthoDB" id="9802613at2"/>
<keyword evidence="1" id="KW-0001">2Fe-2S</keyword>
<gene>
    <name evidence="8" type="ORF">ESZ00_17505</name>
</gene>
<organism evidence="8 9">
    <name type="scientific">Silvibacterium dinghuense</name>
    <dbReference type="NCBI Taxonomy" id="1560006"/>
    <lineage>
        <taxon>Bacteria</taxon>
        <taxon>Pseudomonadati</taxon>
        <taxon>Acidobacteriota</taxon>
        <taxon>Terriglobia</taxon>
        <taxon>Terriglobales</taxon>
        <taxon>Acidobacteriaceae</taxon>
        <taxon>Silvibacterium</taxon>
    </lineage>
</organism>